<dbReference type="InterPro" id="IPR002678">
    <property type="entry name" value="DUF34/NIF3"/>
</dbReference>
<keyword evidence="4" id="KW-1185">Reference proteome</keyword>
<sequence>MSMKSVNREDLAQFLAKELQVNYFRDYCPNGVQVEGRNTIKHIVSGVTASLALLEKAVEMQADAILVHHGYFWRGEDMRVIGQKQRRLKLLLEHDISLFAYHLPLDNHAELGNNIGLGRRLGFTADGRFGENDLAWLGTVDDRAVATMADLALHIELKLERKPLLIGDPAAPVGRVAWCTGAAQNMLDQAIAAGASVYLSGEISEPTVHLARESGVAYIACGHHATERFGVQSLGDFIAAQFGIKHSFVDIDNPV</sequence>
<dbReference type="Pfam" id="PF01784">
    <property type="entry name" value="DUF34_NIF3"/>
    <property type="match status" value="1"/>
</dbReference>
<evidence type="ECO:0000313" key="4">
    <source>
        <dbReference type="Proteomes" id="UP000646911"/>
    </source>
</evidence>
<comment type="caution">
    <text evidence="3">The sequence shown here is derived from an EMBL/GenBank/DDBJ whole genome shotgun (WGS) entry which is preliminary data.</text>
</comment>
<evidence type="ECO:0000256" key="1">
    <source>
        <dbReference type="ARBA" id="ARBA00006964"/>
    </source>
</evidence>
<dbReference type="SUPFAM" id="SSF102705">
    <property type="entry name" value="NIF3 (NGG1p interacting factor 3)-like"/>
    <property type="match status" value="1"/>
</dbReference>
<dbReference type="PANTHER" id="PTHR13799">
    <property type="entry name" value="NGG1 INTERACTING FACTOR 3"/>
    <property type="match status" value="1"/>
</dbReference>
<keyword evidence="2" id="KW-0479">Metal-binding</keyword>
<protein>
    <submittedName>
        <fullName evidence="3">Nif3-like dinuclear metal center hexameric protein</fullName>
    </submittedName>
</protein>
<reference evidence="3 4" key="1">
    <citation type="submission" date="2020-08" db="EMBL/GenBank/DDBJ databases">
        <title>Novel species isolated from subtropical streams in China.</title>
        <authorList>
            <person name="Lu H."/>
        </authorList>
    </citation>
    <scope>NUCLEOTIDE SEQUENCE [LARGE SCALE GENOMIC DNA]</scope>
    <source>
        <strain evidence="3 4">NL8W</strain>
    </source>
</reference>
<comment type="similarity">
    <text evidence="1">Belongs to the GTP cyclohydrolase I type 2/NIF3 family.</text>
</comment>
<dbReference type="InterPro" id="IPR036069">
    <property type="entry name" value="DUF34/NIF3_sf"/>
</dbReference>
<evidence type="ECO:0000256" key="2">
    <source>
        <dbReference type="ARBA" id="ARBA00022723"/>
    </source>
</evidence>
<dbReference type="Proteomes" id="UP000646911">
    <property type="component" value="Unassembled WGS sequence"/>
</dbReference>
<name>A0ABR6ZEC1_9BURK</name>
<dbReference type="PANTHER" id="PTHR13799:SF14">
    <property type="entry name" value="GTP CYCLOHYDROLASE 1 TYPE 2 HOMOLOG"/>
    <property type="match status" value="1"/>
</dbReference>
<gene>
    <name evidence="3" type="ORF">H8L47_21240</name>
</gene>
<accession>A0ABR6ZEC1</accession>
<dbReference type="Gene3D" id="3.40.1390.30">
    <property type="entry name" value="NIF3 (NGG1p interacting factor 3)-like"/>
    <property type="match status" value="2"/>
</dbReference>
<dbReference type="RefSeq" id="WP_186955605.1">
    <property type="nucleotide sequence ID" value="NZ_JACOFX010000014.1"/>
</dbReference>
<evidence type="ECO:0000313" key="3">
    <source>
        <dbReference type="EMBL" id="MBC3910092.1"/>
    </source>
</evidence>
<organism evidence="3 4">
    <name type="scientific">Undibacterium umbellatum</name>
    <dbReference type="NCBI Taxonomy" id="2762300"/>
    <lineage>
        <taxon>Bacteria</taxon>
        <taxon>Pseudomonadati</taxon>
        <taxon>Pseudomonadota</taxon>
        <taxon>Betaproteobacteria</taxon>
        <taxon>Burkholderiales</taxon>
        <taxon>Oxalobacteraceae</taxon>
        <taxon>Undibacterium</taxon>
    </lineage>
</organism>
<dbReference type="EMBL" id="JACOFX010000014">
    <property type="protein sequence ID" value="MBC3910092.1"/>
    <property type="molecule type" value="Genomic_DNA"/>
</dbReference>
<dbReference type="NCBIfam" id="TIGR00486">
    <property type="entry name" value="YbgI_SA1388"/>
    <property type="match status" value="1"/>
</dbReference>
<proteinExistence type="inferred from homology"/>